<proteinExistence type="predicted"/>
<dbReference type="Proteomes" id="UP001354073">
    <property type="component" value="Unassembled WGS sequence"/>
</dbReference>
<accession>A0ACC7RAV3</accession>
<evidence type="ECO:0000313" key="1">
    <source>
        <dbReference type="EMBL" id="MGI1899110.1"/>
    </source>
</evidence>
<comment type="caution">
    <text evidence="1">The sequence shown here is derived from an EMBL/GenBank/DDBJ whole genome shotgun (WGS) entry which is preliminary data.</text>
</comment>
<reference evidence="1" key="1">
    <citation type="submission" date="2024-11" db="EMBL/GenBank/DDBJ databases">
        <title>Identification of new Vibrio campbellii strains harboring the pVA1 plasmid isolated from Penaeus vannamei postlarvae affected by outbreaks of acute hepatopancreatic necrosis disease (AHPND) in Mexico.</title>
        <authorList>
            <person name="Gomez-Gil B."/>
            <person name="Enciso-Ibarra J."/>
        </authorList>
    </citation>
    <scope>NUCLEOTIDE SEQUENCE</scope>
    <source>
        <strain evidence="1">M270204</strain>
    </source>
</reference>
<organism evidence="1 2">
    <name type="scientific">Vibrio campbellii</name>
    <dbReference type="NCBI Taxonomy" id="680"/>
    <lineage>
        <taxon>Bacteria</taxon>
        <taxon>Pseudomonadati</taxon>
        <taxon>Pseudomonadota</taxon>
        <taxon>Gammaproteobacteria</taxon>
        <taxon>Vibrionales</taxon>
        <taxon>Vibrionaceae</taxon>
        <taxon>Vibrio</taxon>
    </lineage>
</organism>
<sequence>MLYELMSEDRLRGIIQEDVHRLSFAGYHLTQCLSAKIKYLLSLLGEEKQITHVLSNAYIDYVEPKGTPSMPPFGGYNPWAEENLDGLQEVNMFWRNGYVRGDGVYVSGHWVRGHARYR</sequence>
<name>A0ACC7RAV3_9VIBR</name>
<dbReference type="EMBL" id="JAVHXJ020000084">
    <property type="protein sequence ID" value="MGI1899110.1"/>
    <property type="molecule type" value="Genomic_DNA"/>
</dbReference>
<evidence type="ECO:0000313" key="2">
    <source>
        <dbReference type="Proteomes" id="UP001354073"/>
    </source>
</evidence>
<gene>
    <name evidence="1" type="ORF">REH74_016400</name>
</gene>
<protein>
    <submittedName>
        <fullName evidence="1">Uncharacterized protein</fullName>
    </submittedName>
</protein>